<dbReference type="EMBL" id="KF900513">
    <property type="protein sequence ID" value="AIE97642.1"/>
    <property type="molecule type" value="Genomic_DNA"/>
</dbReference>
<keyword evidence="1" id="KW-0560">Oxidoreductase</keyword>
<proteinExistence type="predicted"/>
<dbReference type="PANTHER" id="PTHR35176:SF6">
    <property type="entry name" value="HEME OXYGENASE HI_0854-RELATED"/>
    <property type="match status" value="1"/>
</dbReference>
<sequence length="154" mass="17539">MKIVHGSPGFGSMLTEEQTVEFLTDKKLNLLLGTVGKNGDPFIHPVWFLYENEKLYVETSKTSKKVQNIQQKNMVYFCIDDENLPYRGVRGKALVKISTDVEDNIPIAERIMIKYTGDLENKVAKMLMDGVRAGQSTILEISPEYYSTWDHSES</sequence>
<dbReference type="Pfam" id="PF01243">
    <property type="entry name" value="PNPOx_N"/>
    <property type="match status" value="1"/>
</dbReference>
<evidence type="ECO:0000259" key="2">
    <source>
        <dbReference type="Pfam" id="PF01243"/>
    </source>
</evidence>
<dbReference type="GO" id="GO:0005829">
    <property type="term" value="C:cytosol"/>
    <property type="evidence" value="ECO:0007669"/>
    <property type="project" value="TreeGrafter"/>
</dbReference>
<organism evidence="3">
    <name type="scientific">uncultured marine thaumarchaeote KM3_01_G08</name>
    <dbReference type="NCBI Taxonomy" id="1455954"/>
    <lineage>
        <taxon>Archaea</taxon>
        <taxon>Nitrososphaerota</taxon>
        <taxon>environmental samples</taxon>
    </lineage>
</organism>
<accession>A0A075G7C6</accession>
<evidence type="ECO:0000256" key="1">
    <source>
        <dbReference type="ARBA" id="ARBA00023002"/>
    </source>
</evidence>
<dbReference type="PANTHER" id="PTHR35176">
    <property type="entry name" value="HEME OXYGENASE HI_0854-RELATED"/>
    <property type="match status" value="1"/>
</dbReference>
<reference evidence="3" key="1">
    <citation type="journal article" date="2014" name="Genome Biol. Evol.">
        <title>Pangenome evidence for extensive interdomain horizontal transfer affecting lineage core and shell genes in uncultured planktonic thaumarchaeota and euryarchaeota.</title>
        <authorList>
            <person name="Deschamps P."/>
            <person name="Zivanovic Y."/>
            <person name="Moreira D."/>
            <person name="Rodriguez-Valera F."/>
            <person name="Lopez-Garcia P."/>
        </authorList>
    </citation>
    <scope>NUCLEOTIDE SEQUENCE</scope>
</reference>
<dbReference type="InterPro" id="IPR012349">
    <property type="entry name" value="Split_barrel_FMN-bd"/>
</dbReference>
<dbReference type="InterPro" id="IPR011576">
    <property type="entry name" value="Pyridox_Oxase_N"/>
</dbReference>
<dbReference type="Gene3D" id="2.30.110.10">
    <property type="entry name" value="Electron Transport, Fmn-binding Protein, Chain A"/>
    <property type="match status" value="1"/>
</dbReference>
<dbReference type="GO" id="GO:0016627">
    <property type="term" value="F:oxidoreductase activity, acting on the CH-CH group of donors"/>
    <property type="evidence" value="ECO:0007669"/>
    <property type="project" value="TreeGrafter"/>
</dbReference>
<protein>
    <submittedName>
        <fullName evidence="3">Pyridoxamine 5'-phosphate oxidase family protein</fullName>
    </submittedName>
</protein>
<dbReference type="GO" id="GO:0070967">
    <property type="term" value="F:coenzyme F420 binding"/>
    <property type="evidence" value="ECO:0007669"/>
    <property type="project" value="TreeGrafter"/>
</dbReference>
<feature type="domain" description="Pyridoxamine 5'-phosphate oxidase N-terminal" evidence="2">
    <location>
        <begin position="17"/>
        <end position="149"/>
    </location>
</feature>
<name>A0A075G7C6_9ARCH</name>
<dbReference type="AlphaFoldDB" id="A0A075G7C6"/>
<dbReference type="InterPro" id="IPR052019">
    <property type="entry name" value="F420H2_bilvrd_red/Heme_oxyg"/>
</dbReference>
<dbReference type="SUPFAM" id="SSF50475">
    <property type="entry name" value="FMN-binding split barrel"/>
    <property type="match status" value="1"/>
</dbReference>
<evidence type="ECO:0000313" key="3">
    <source>
        <dbReference type="EMBL" id="AIE97642.1"/>
    </source>
</evidence>